<dbReference type="EMBL" id="ARYC01017548">
    <property type="protein sequence ID" value="KEJ82532.1"/>
    <property type="molecule type" value="Genomic_DNA"/>
</dbReference>
<dbReference type="AlphaFoldDB" id="A0A073IAY6"/>
<gene>
    <name evidence="1" type="ORF">OXYTRIMIC_560</name>
</gene>
<organism evidence="1 2">
    <name type="scientific">Oxytricha trifallax</name>
    <dbReference type="NCBI Taxonomy" id="1172189"/>
    <lineage>
        <taxon>Eukaryota</taxon>
        <taxon>Sar</taxon>
        <taxon>Alveolata</taxon>
        <taxon>Ciliophora</taxon>
        <taxon>Intramacronucleata</taxon>
        <taxon>Spirotrichea</taxon>
        <taxon>Stichotrichia</taxon>
        <taxon>Sporadotrichida</taxon>
        <taxon>Oxytrichidae</taxon>
        <taxon>Oxytrichinae</taxon>
        <taxon>Oxytricha</taxon>
    </lineage>
</organism>
<reference evidence="2" key="1">
    <citation type="journal article" date="2014" name="Cell">
        <title>The Architecture of a Scrambled Genome Reveals Massive Levels of Genomic Rearrangement during Development.</title>
        <authorList>
            <person name="Chen X."/>
            <person name="Bracht J.R."/>
            <person name="Goldman A.D."/>
            <person name="Dolzhenko E."/>
            <person name="Clay D.M."/>
            <person name="Swart E.C."/>
            <person name="Perlman D.H."/>
            <person name="Doak T.G."/>
            <person name="Stuart A."/>
            <person name="Amemiya C.T."/>
            <person name="Sebra R.P."/>
            <person name="Landweber L.F."/>
        </authorList>
    </citation>
    <scope>NUCLEOTIDE SEQUENCE [LARGE SCALE GENOMIC DNA]</scope>
    <source>
        <strain evidence="2">JRB310</strain>
    </source>
</reference>
<proteinExistence type="predicted"/>
<name>A0A073IAY6_9SPIT</name>
<evidence type="ECO:0000313" key="2">
    <source>
        <dbReference type="Proteomes" id="UP000053232"/>
    </source>
</evidence>
<comment type="caution">
    <text evidence="1">The sequence shown here is derived from an EMBL/GenBank/DDBJ whole genome shotgun (WGS) entry which is preliminary data.</text>
</comment>
<sequence length="137" mass="15474">MAQHVETILKLPLLAIMDNLQQQVLAPGADNDFLIAAYSWLVLRNPRTKLAHFIKNIEEDNEQAHIDESGVLEVRVNRVEAMFQNTLVEINSQLFSLVFKMFGTIHSFRPHLPNRSRVSSLCSLASGFNADTKVKSI</sequence>
<dbReference type="Proteomes" id="UP000053232">
    <property type="component" value="Unassembled WGS sequence"/>
</dbReference>
<accession>A0A073IAY6</accession>
<protein>
    <submittedName>
        <fullName evidence="1">Uncharacterized protein</fullName>
    </submittedName>
</protein>
<keyword evidence="2" id="KW-1185">Reference proteome</keyword>
<evidence type="ECO:0000313" key="1">
    <source>
        <dbReference type="EMBL" id="KEJ82532.1"/>
    </source>
</evidence>